<dbReference type="PANTHER" id="PTHR43081:SF11">
    <property type="entry name" value="BLR2264 PROTEIN"/>
    <property type="match status" value="1"/>
</dbReference>
<dbReference type="PANTHER" id="PTHR43081">
    <property type="entry name" value="ADENYLATE CYCLASE, TERMINAL-DIFFERENTIATION SPECIFIC-RELATED"/>
    <property type="match status" value="1"/>
</dbReference>
<evidence type="ECO:0000313" key="2">
    <source>
        <dbReference type="EMBL" id="QUS38056.1"/>
    </source>
</evidence>
<sequence>MIRRLDPAPRVYPANVVLVRRSDRKLVVESNIVTFNDIEEWLLDAAVREHDTLELVEALIWRLRGASAPIERLSLHIGTLHPQLVGFAWNWNSDDGFCDEVRVADEVINSDAYRLNPLQAIFSTGTSIRRTPQDARSEFPLMAELADSGMTEYLAIPLCGLDARNAVTISTRDENGFADETAQKLERIFKIFALHVQRHSQQRISRNALDVYLGERPAEQVLRGSIKRGAGAAITAVILVADLRNFTEMSDRLPASQMLALLNMYFEAMASAILSHGGEVIKFVGDGLLAVFPIEGTSASPAAKQALNAARTGLDDLRRVQEKPGASSVLQDDWQPLRAGIALHAGEVFFGNIGSSARLDFTVIGPAVNEAYRVEALQKSLGHDILVTDAIARHLDCGMSSLGGHALRGVSSPVSLFGISR</sequence>
<dbReference type="InterPro" id="IPR001054">
    <property type="entry name" value="A/G_cyclase"/>
</dbReference>
<dbReference type="InterPro" id="IPR050697">
    <property type="entry name" value="Adenylyl/Guanylyl_Cyclase_3/4"/>
</dbReference>
<dbReference type="Pfam" id="PF00211">
    <property type="entry name" value="Guanylate_cyc"/>
    <property type="match status" value="1"/>
</dbReference>
<dbReference type="CDD" id="cd07302">
    <property type="entry name" value="CHD"/>
    <property type="match status" value="1"/>
</dbReference>
<dbReference type="InterPro" id="IPR029787">
    <property type="entry name" value="Nucleotide_cyclase"/>
</dbReference>
<dbReference type="EMBL" id="CP036498">
    <property type="protein sequence ID" value="QUS38056.1"/>
    <property type="molecule type" value="Genomic_DNA"/>
</dbReference>
<dbReference type="RefSeq" id="WP_211911589.1">
    <property type="nucleotide sequence ID" value="NZ_CP036498.1"/>
</dbReference>
<dbReference type="SUPFAM" id="SSF55073">
    <property type="entry name" value="Nucleotide cyclase"/>
    <property type="match status" value="1"/>
</dbReference>
<dbReference type="PROSITE" id="PS50125">
    <property type="entry name" value="GUANYLATE_CYCLASE_2"/>
    <property type="match status" value="1"/>
</dbReference>
<evidence type="ECO:0000259" key="1">
    <source>
        <dbReference type="PROSITE" id="PS50125"/>
    </source>
</evidence>
<protein>
    <submittedName>
        <fullName evidence="2">Adenylate/guanylate cyclase domain-containing protein</fullName>
    </submittedName>
</protein>
<dbReference type="Proteomes" id="UP000682843">
    <property type="component" value="Chromosome"/>
</dbReference>
<organism evidence="2 3">
    <name type="scientific">Tardiphaga alba</name>
    <dbReference type="NCBI Taxonomy" id="340268"/>
    <lineage>
        <taxon>Bacteria</taxon>
        <taxon>Pseudomonadati</taxon>
        <taxon>Pseudomonadota</taxon>
        <taxon>Alphaproteobacteria</taxon>
        <taxon>Hyphomicrobiales</taxon>
        <taxon>Nitrobacteraceae</taxon>
        <taxon>Tardiphaga</taxon>
    </lineage>
</organism>
<name>A0ABX8A394_9BRAD</name>
<accession>A0ABX8A394</accession>
<evidence type="ECO:0000313" key="3">
    <source>
        <dbReference type="Proteomes" id="UP000682843"/>
    </source>
</evidence>
<gene>
    <name evidence="2" type="ORF">RPMA_03695</name>
</gene>
<reference evidence="2 3" key="1">
    <citation type="submission" date="2019-02" db="EMBL/GenBank/DDBJ databases">
        <title>Emended description of the genus Rhodopseudomonas and description of Rhodopseudomonas albus sp. nov., a non-phototrophic, heavy-metal-tolerant bacterium isolated from garden soil.</title>
        <authorList>
            <person name="Bao Z."/>
            <person name="Cao W.W."/>
            <person name="Sato Y."/>
            <person name="Nishizawa T."/>
            <person name="Zhao J."/>
            <person name="Guo Y."/>
            <person name="Ohta H."/>
        </authorList>
    </citation>
    <scope>NUCLEOTIDE SEQUENCE [LARGE SCALE GENOMIC DNA]</scope>
    <source>
        <strain evidence="2 3">SK50-23</strain>
    </source>
</reference>
<keyword evidence="3" id="KW-1185">Reference proteome</keyword>
<proteinExistence type="predicted"/>
<feature type="domain" description="Guanylate cyclase" evidence="1">
    <location>
        <begin position="237"/>
        <end position="375"/>
    </location>
</feature>
<dbReference type="Gene3D" id="3.30.70.1230">
    <property type="entry name" value="Nucleotide cyclase"/>
    <property type="match status" value="1"/>
</dbReference>
<dbReference type="SMART" id="SM00044">
    <property type="entry name" value="CYCc"/>
    <property type="match status" value="1"/>
</dbReference>